<comment type="similarity">
    <text evidence="4">Belongs to the arginase family.</text>
</comment>
<dbReference type="EMBL" id="AZFQ01000052">
    <property type="protein sequence ID" value="KRL97408.1"/>
    <property type="molecule type" value="Genomic_DNA"/>
</dbReference>
<protein>
    <submittedName>
        <fullName evidence="5">Arginase</fullName>
    </submittedName>
</protein>
<dbReference type="GO" id="GO:0004053">
    <property type="term" value="F:arginase activity"/>
    <property type="evidence" value="ECO:0007669"/>
    <property type="project" value="TreeGrafter"/>
</dbReference>
<dbReference type="GO" id="GO:0005829">
    <property type="term" value="C:cytosol"/>
    <property type="evidence" value="ECO:0007669"/>
    <property type="project" value="TreeGrafter"/>
</dbReference>
<dbReference type="PANTHER" id="PTHR43782:SF3">
    <property type="entry name" value="ARGINASE"/>
    <property type="match status" value="1"/>
</dbReference>
<dbReference type="STRING" id="1423801.FD50_GL001388"/>
<keyword evidence="1" id="KW-0479">Metal-binding</keyword>
<reference evidence="5 6" key="1">
    <citation type="journal article" date="2015" name="Genome Announc.">
        <title>Expanding the biotechnology potential of lactobacilli through comparative genomics of 213 strains and associated genera.</title>
        <authorList>
            <person name="Sun Z."/>
            <person name="Harris H.M."/>
            <person name="McCann A."/>
            <person name="Guo C."/>
            <person name="Argimon S."/>
            <person name="Zhang W."/>
            <person name="Yang X."/>
            <person name="Jeffery I.B."/>
            <person name="Cooney J.C."/>
            <person name="Kagawa T.F."/>
            <person name="Liu W."/>
            <person name="Song Y."/>
            <person name="Salvetti E."/>
            <person name="Wrobel A."/>
            <person name="Rasinkangas P."/>
            <person name="Parkhill J."/>
            <person name="Rea M.C."/>
            <person name="O'Sullivan O."/>
            <person name="Ritari J."/>
            <person name="Douillard F.P."/>
            <person name="Paul Ross R."/>
            <person name="Yang R."/>
            <person name="Briner A.E."/>
            <person name="Felis G.E."/>
            <person name="de Vos W.M."/>
            <person name="Barrangou R."/>
            <person name="Klaenhammer T.R."/>
            <person name="Caufield P.W."/>
            <person name="Cui Y."/>
            <person name="Zhang H."/>
            <person name="O'Toole P.W."/>
        </authorList>
    </citation>
    <scope>NUCLEOTIDE SEQUENCE [LARGE SCALE GENOMIC DNA]</scope>
    <source>
        <strain evidence="5 6">DSM 16230</strain>
    </source>
</reference>
<dbReference type="OrthoDB" id="9789727at2"/>
<keyword evidence="2" id="KW-0378">Hydrolase</keyword>
<dbReference type="GO" id="GO:0030145">
    <property type="term" value="F:manganese ion binding"/>
    <property type="evidence" value="ECO:0007669"/>
    <property type="project" value="TreeGrafter"/>
</dbReference>
<dbReference type="InterPro" id="IPR006035">
    <property type="entry name" value="Ureohydrolase"/>
</dbReference>
<keyword evidence="6" id="KW-1185">Reference proteome</keyword>
<gene>
    <name evidence="5" type="ORF">FD50_GL001388</name>
</gene>
<dbReference type="CDD" id="cd09999">
    <property type="entry name" value="Arginase-like_1"/>
    <property type="match status" value="1"/>
</dbReference>
<dbReference type="PROSITE" id="PS51409">
    <property type="entry name" value="ARGINASE_2"/>
    <property type="match status" value="1"/>
</dbReference>
<dbReference type="PATRIC" id="fig|1423801.4.peg.1420"/>
<dbReference type="Gene3D" id="3.40.800.10">
    <property type="entry name" value="Ureohydrolase domain"/>
    <property type="match status" value="1"/>
</dbReference>
<evidence type="ECO:0000256" key="3">
    <source>
        <dbReference type="ARBA" id="ARBA00023211"/>
    </source>
</evidence>
<evidence type="ECO:0000313" key="6">
    <source>
        <dbReference type="Proteomes" id="UP000051166"/>
    </source>
</evidence>
<dbReference type="Pfam" id="PF00491">
    <property type="entry name" value="Arginase"/>
    <property type="match status" value="1"/>
</dbReference>
<evidence type="ECO:0000313" key="5">
    <source>
        <dbReference type="EMBL" id="KRL97408.1"/>
    </source>
</evidence>
<comment type="caution">
    <text evidence="5">The sequence shown here is derived from an EMBL/GenBank/DDBJ whole genome shotgun (WGS) entry which is preliminary data.</text>
</comment>
<keyword evidence="3" id="KW-0464">Manganese</keyword>
<dbReference type="Proteomes" id="UP000051166">
    <property type="component" value="Unassembled WGS sequence"/>
</dbReference>
<name>A0A0R1UW11_9LACO</name>
<evidence type="ECO:0000256" key="2">
    <source>
        <dbReference type="ARBA" id="ARBA00022801"/>
    </source>
</evidence>
<dbReference type="SUPFAM" id="SSF52768">
    <property type="entry name" value="Arginase/deacetylase"/>
    <property type="match status" value="1"/>
</dbReference>
<accession>A0A0R1UW11</accession>
<proteinExistence type="inferred from homology"/>
<sequence length="309" mass="35150">MIFELSKFFTECGLMGIKERSFFMQNTLKLVIPDWRAGDRPEYYRGAQLMSMLAPLSDDIKEVTLPLTNPQGQVNKLQNGIHGQEDLIAEVRNIWSTLEQEDPAKIVTIGGNCFVSQVPFDYLHQKYGDKLGIIWIDTHPDVSEPTFYDNEHAMVLGNLLGHGDPELAKEVHNKFNPDSVLMLGLQPLTEDEPAALEKIGLKYKIQDKGFLSTTEVQDWIKQHGFEKVLVHFDLDVLSPDDFRLQYFSEPHATEYPSAHGKMTLKQAAEYLKAIQEASEIVGLTIAEFLPWDIINLQRTFSTLKIVNNK</sequence>
<dbReference type="InterPro" id="IPR023696">
    <property type="entry name" value="Ureohydrolase_dom_sf"/>
</dbReference>
<evidence type="ECO:0000256" key="1">
    <source>
        <dbReference type="ARBA" id="ARBA00022723"/>
    </source>
</evidence>
<organism evidence="5 6">
    <name type="scientific">Liquorilactobacillus satsumensis DSM 16230 = JCM 12392</name>
    <dbReference type="NCBI Taxonomy" id="1423801"/>
    <lineage>
        <taxon>Bacteria</taxon>
        <taxon>Bacillati</taxon>
        <taxon>Bacillota</taxon>
        <taxon>Bacilli</taxon>
        <taxon>Lactobacillales</taxon>
        <taxon>Lactobacillaceae</taxon>
        <taxon>Liquorilactobacillus</taxon>
    </lineage>
</organism>
<dbReference type="PANTHER" id="PTHR43782">
    <property type="entry name" value="ARGINASE"/>
    <property type="match status" value="1"/>
</dbReference>
<evidence type="ECO:0000256" key="4">
    <source>
        <dbReference type="PROSITE-ProRule" id="PRU00742"/>
    </source>
</evidence>
<dbReference type="AlphaFoldDB" id="A0A0R1UW11"/>